<dbReference type="CDD" id="cd02966">
    <property type="entry name" value="TlpA_like_family"/>
    <property type="match status" value="1"/>
</dbReference>
<organism evidence="7 8">
    <name type="scientific">Bacteroides caccae</name>
    <dbReference type="NCBI Taxonomy" id="47678"/>
    <lineage>
        <taxon>Bacteria</taxon>
        <taxon>Pseudomonadati</taxon>
        <taxon>Bacteroidota</taxon>
        <taxon>Bacteroidia</taxon>
        <taxon>Bacteroidales</taxon>
        <taxon>Bacteroidaceae</taxon>
        <taxon>Bacteroides</taxon>
    </lineage>
</organism>
<dbReference type="InterPro" id="IPR012336">
    <property type="entry name" value="Thioredoxin-like_fold"/>
</dbReference>
<dbReference type="InterPro" id="IPR013766">
    <property type="entry name" value="Thioredoxin_domain"/>
</dbReference>
<evidence type="ECO:0000256" key="5">
    <source>
        <dbReference type="SAM" id="SignalP"/>
    </source>
</evidence>
<gene>
    <name evidence="7" type="primary">resA_3</name>
    <name evidence="7" type="ORF">ERS852494_00352</name>
</gene>
<dbReference type="EMBL" id="CZAI01000001">
    <property type="protein sequence ID" value="CUO62480.1"/>
    <property type="molecule type" value="Genomic_DNA"/>
</dbReference>
<evidence type="ECO:0000256" key="2">
    <source>
        <dbReference type="ARBA" id="ARBA00022748"/>
    </source>
</evidence>
<accession>A0A174GNK1</accession>
<evidence type="ECO:0000256" key="1">
    <source>
        <dbReference type="ARBA" id="ARBA00004196"/>
    </source>
</evidence>
<feature type="chain" id="PRO_5008022682" evidence="5">
    <location>
        <begin position="25"/>
        <end position="873"/>
    </location>
</feature>
<feature type="domain" description="Thioredoxin" evidence="6">
    <location>
        <begin position="723"/>
        <end position="872"/>
    </location>
</feature>
<proteinExistence type="predicted"/>
<keyword evidence="4" id="KW-0676">Redox-active center</keyword>
<dbReference type="AlphaFoldDB" id="A0A174GNK1"/>
<dbReference type="InterPro" id="IPR050553">
    <property type="entry name" value="Thioredoxin_ResA/DsbE_sf"/>
</dbReference>
<keyword evidence="5" id="KW-0732">Signal</keyword>
<evidence type="ECO:0000259" key="6">
    <source>
        <dbReference type="PROSITE" id="PS51352"/>
    </source>
</evidence>
<dbReference type="PANTHER" id="PTHR42852">
    <property type="entry name" value="THIOL:DISULFIDE INTERCHANGE PROTEIN DSBE"/>
    <property type="match status" value="1"/>
</dbReference>
<evidence type="ECO:0000313" key="7">
    <source>
        <dbReference type="EMBL" id="CUO62480.1"/>
    </source>
</evidence>
<dbReference type="PROSITE" id="PS51352">
    <property type="entry name" value="THIOREDOXIN_2"/>
    <property type="match status" value="1"/>
</dbReference>
<keyword evidence="3" id="KW-1015">Disulfide bond</keyword>
<name>A0A174GNK1_9BACE</name>
<sequence>MTHIHPFRLFVFLLLCCTRVITFAQSDSYQTIPESLRGYWQYKTENVSDWNGPLIGENFVEALYTVFQVEQMEKKTDGSYLFHLRNQNGNKMDFRFTPISEDSAIIFYQGWKEPKHCVRKQIPDHTEMLTPTTLPDIIYKKWVEGLSGNVIYEFTRDGKFIYDGKTWDIVSAGHFLNKEYRLLAKNGERYKLLYLSFPFPNSMKVAAELQNETVFPIATSRPEVYTITGCWVNQATGEWTIGFFENFAVYQCRFWDYESIQIKKDETVVKLKNNTTRLTLSLKHKNRASCNIAFGKDNPQKYILCNGKHLPDYPLTDTTPFIDNGYRTDSVTLTGYLRNLPSSRPFDVSIPDMITGKEEKYQTDIDSLGRFTLRFPVLNSHNVFIDWGRTTIWSAVEPGETYFLYVDYAQQQKLFMGKKARVLNELLSHEGLRESLDYNEEQKRSNLECLHKTQERLHRQLEFRKKTLQEHPLLSDKYRYYTEQELRYDAASTLMQRRFSVDRNKQEHLEDEFMNYIDSAFYPHPVHPYTLLRGYNSFMRDYIGYIDDTTPSSNSLTLTPQNMERLYFAFEAEGKVRLSEEEKNALRSFSKYQEEIEKLQIAKADSATIKAYTKEQETVIKPQIEIIEQLIARDGLLNEYMTGQMYVNAINNSMAIIDSLQMDKDLREILKTKCYYEMLQYTHKELPDSLISKFKKEVTNPSLQSYVLVQQQKYDKVSHKTIEHPESLMPNAPLEGITDGEQLFRKIIEPYKGKVIYLDIWGTWCGPCKDMMQYAGNIKNLFAGKEVVFLYLCNHSTDKSWKNIIKEYSLTSKSSVHYNLPDKQQSAIEKYLGVHSFPTYMLIDKEGNIVNRKAPRPTMENQLLNAVYKELEK</sequence>
<evidence type="ECO:0000256" key="4">
    <source>
        <dbReference type="ARBA" id="ARBA00023284"/>
    </source>
</evidence>
<dbReference type="Proteomes" id="UP000095657">
    <property type="component" value="Unassembled WGS sequence"/>
</dbReference>
<dbReference type="GO" id="GO:0017004">
    <property type="term" value="P:cytochrome complex assembly"/>
    <property type="evidence" value="ECO:0007669"/>
    <property type="project" value="UniProtKB-KW"/>
</dbReference>
<dbReference type="Pfam" id="PF13905">
    <property type="entry name" value="Thioredoxin_8"/>
    <property type="match status" value="1"/>
</dbReference>
<dbReference type="SUPFAM" id="SSF52833">
    <property type="entry name" value="Thioredoxin-like"/>
    <property type="match status" value="1"/>
</dbReference>
<dbReference type="PANTHER" id="PTHR42852:SF6">
    <property type="entry name" value="THIOL:DISULFIDE INTERCHANGE PROTEIN DSBE"/>
    <property type="match status" value="1"/>
</dbReference>
<dbReference type="InterPro" id="IPR036249">
    <property type="entry name" value="Thioredoxin-like_sf"/>
</dbReference>
<feature type="signal peptide" evidence="5">
    <location>
        <begin position="1"/>
        <end position="24"/>
    </location>
</feature>
<keyword evidence="2" id="KW-0201">Cytochrome c-type biogenesis</keyword>
<dbReference type="GO" id="GO:0030313">
    <property type="term" value="C:cell envelope"/>
    <property type="evidence" value="ECO:0007669"/>
    <property type="project" value="UniProtKB-SubCell"/>
</dbReference>
<dbReference type="Gene3D" id="3.40.30.10">
    <property type="entry name" value="Glutaredoxin"/>
    <property type="match status" value="1"/>
</dbReference>
<dbReference type="RefSeq" id="WP_055169916.1">
    <property type="nucleotide sequence ID" value="NZ_CAXKYF010000008.1"/>
</dbReference>
<comment type="subcellular location">
    <subcellularLocation>
        <location evidence="1">Cell envelope</location>
    </subcellularLocation>
</comment>
<dbReference type="STRING" id="47678.ERS852494_00352"/>
<evidence type="ECO:0000313" key="8">
    <source>
        <dbReference type="Proteomes" id="UP000095657"/>
    </source>
</evidence>
<evidence type="ECO:0000256" key="3">
    <source>
        <dbReference type="ARBA" id="ARBA00023157"/>
    </source>
</evidence>
<reference evidence="7 8" key="1">
    <citation type="submission" date="2015-09" db="EMBL/GenBank/DDBJ databases">
        <authorList>
            <consortium name="Pathogen Informatics"/>
        </authorList>
    </citation>
    <scope>NUCLEOTIDE SEQUENCE [LARGE SCALE GENOMIC DNA]</scope>
    <source>
        <strain evidence="7 8">2789STDY5834880</strain>
    </source>
</reference>
<protein>
    <submittedName>
        <fullName evidence="7">Thioredoxin</fullName>
    </submittedName>
</protein>